<name>A0A2J0Q7M7_9BACT</name>
<feature type="coiled-coil region" evidence="1">
    <location>
        <begin position="32"/>
        <end position="59"/>
    </location>
</feature>
<organism evidence="3 4">
    <name type="scientific">Candidatus Yanofskybacteria bacterium CG10_big_fil_rev_8_21_14_0_10_36_16</name>
    <dbReference type="NCBI Taxonomy" id="1975096"/>
    <lineage>
        <taxon>Bacteria</taxon>
        <taxon>Candidatus Yanofskyibacteriota</taxon>
    </lineage>
</organism>
<evidence type="ECO:0000256" key="2">
    <source>
        <dbReference type="SAM" id="MobiDB-lite"/>
    </source>
</evidence>
<proteinExistence type="predicted"/>
<feature type="region of interest" description="Disordered" evidence="2">
    <location>
        <begin position="1"/>
        <end position="32"/>
    </location>
</feature>
<evidence type="ECO:0000313" key="3">
    <source>
        <dbReference type="EMBL" id="PJE51087.1"/>
    </source>
</evidence>
<dbReference type="Proteomes" id="UP000228496">
    <property type="component" value="Unassembled WGS sequence"/>
</dbReference>
<evidence type="ECO:0000313" key="4">
    <source>
        <dbReference type="Proteomes" id="UP000228496"/>
    </source>
</evidence>
<dbReference type="EMBL" id="PCXQ01000004">
    <property type="protein sequence ID" value="PJE51087.1"/>
    <property type="molecule type" value="Genomic_DNA"/>
</dbReference>
<evidence type="ECO:0000256" key="1">
    <source>
        <dbReference type="SAM" id="Coils"/>
    </source>
</evidence>
<gene>
    <name evidence="3" type="ORF">COV29_02325</name>
</gene>
<dbReference type="AlphaFoldDB" id="A0A2J0Q7M7"/>
<reference evidence="3 4" key="1">
    <citation type="submission" date="2017-09" db="EMBL/GenBank/DDBJ databases">
        <title>Depth-based differentiation of microbial function through sediment-hosted aquifers and enrichment of novel symbionts in the deep terrestrial subsurface.</title>
        <authorList>
            <person name="Probst A.J."/>
            <person name="Ladd B."/>
            <person name="Jarett J.K."/>
            <person name="Geller-Mcgrath D.E."/>
            <person name="Sieber C.M."/>
            <person name="Emerson J.B."/>
            <person name="Anantharaman K."/>
            <person name="Thomas B.C."/>
            <person name="Malmstrom R."/>
            <person name="Stieglmeier M."/>
            <person name="Klingl A."/>
            <person name="Woyke T."/>
            <person name="Ryan C.M."/>
            <person name="Banfield J.F."/>
        </authorList>
    </citation>
    <scope>NUCLEOTIDE SEQUENCE [LARGE SCALE GENOMIC DNA]</scope>
    <source>
        <strain evidence="3">CG10_big_fil_rev_8_21_14_0_10_36_16</strain>
    </source>
</reference>
<comment type="caution">
    <text evidence="3">The sequence shown here is derived from an EMBL/GenBank/DDBJ whole genome shotgun (WGS) entry which is preliminary data.</text>
</comment>
<protein>
    <submittedName>
        <fullName evidence="3">Uncharacterized protein</fullName>
    </submittedName>
</protein>
<accession>A0A2J0Q7M7</accession>
<keyword evidence="1" id="KW-0175">Coiled coil</keyword>
<sequence>MSLEVQKERERQNYKPGDKGDKGSEEPSRQIRKSFKDLLKKSEREIEESEQHAKRKKKSGE</sequence>